<dbReference type="EMBL" id="ML732269">
    <property type="protein sequence ID" value="KAB8071570.1"/>
    <property type="molecule type" value="Genomic_DNA"/>
</dbReference>
<reference evidence="2 3" key="1">
    <citation type="submission" date="2019-04" db="EMBL/GenBank/DDBJ databases">
        <title>Friends and foes A comparative genomics study of 23 Aspergillus species from section Flavi.</title>
        <authorList>
            <consortium name="DOE Joint Genome Institute"/>
            <person name="Kjaerbolling I."/>
            <person name="Vesth T."/>
            <person name="Frisvad J.C."/>
            <person name="Nybo J.L."/>
            <person name="Theobald S."/>
            <person name="Kildgaard S."/>
            <person name="Isbrandt T."/>
            <person name="Kuo A."/>
            <person name="Sato A."/>
            <person name="Lyhne E.K."/>
            <person name="Kogle M.E."/>
            <person name="Wiebenga A."/>
            <person name="Kun R.S."/>
            <person name="Lubbers R.J."/>
            <person name="Makela M.R."/>
            <person name="Barry K."/>
            <person name="Chovatia M."/>
            <person name="Clum A."/>
            <person name="Daum C."/>
            <person name="Haridas S."/>
            <person name="He G."/>
            <person name="LaButti K."/>
            <person name="Lipzen A."/>
            <person name="Mondo S."/>
            <person name="Riley R."/>
            <person name="Salamov A."/>
            <person name="Simmons B.A."/>
            <person name="Magnuson J.K."/>
            <person name="Henrissat B."/>
            <person name="Mortensen U.H."/>
            <person name="Larsen T.O."/>
            <person name="Devries R.P."/>
            <person name="Grigoriev I.V."/>
            <person name="Machida M."/>
            <person name="Baker S.E."/>
            <person name="Andersen M.R."/>
        </authorList>
    </citation>
    <scope>NUCLEOTIDE SEQUENCE [LARGE SCALE GENOMIC DNA]</scope>
    <source>
        <strain evidence="2 3">CBS 151.66</strain>
    </source>
</reference>
<feature type="compositionally biased region" description="Basic and acidic residues" evidence="1">
    <location>
        <begin position="13"/>
        <end position="22"/>
    </location>
</feature>
<dbReference type="PANTHER" id="PTHR37012">
    <property type="entry name" value="B-ZIP TRANSCRIPTION FACTOR (EUROFUNG)-RELATED"/>
    <property type="match status" value="1"/>
</dbReference>
<evidence type="ECO:0000313" key="2">
    <source>
        <dbReference type="EMBL" id="KAB8071570.1"/>
    </source>
</evidence>
<dbReference type="Gene3D" id="1.20.5.170">
    <property type="match status" value="1"/>
</dbReference>
<dbReference type="InterPro" id="IPR021833">
    <property type="entry name" value="DUF3425"/>
</dbReference>
<accession>A0A5N5WWP6</accession>
<dbReference type="GO" id="GO:0003700">
    <property type="term" value="F:DNA-binding transcription factor activity"/>
    <property type="evidence" value="ECO:0007669"/>
    <property type="project" value="InterPro"/>
</dbReference>
<evidence type="ECO:0008006" key="4">
    <source>
        <dbReference type="Google" id="ProtNLM"/>
    </source>
</evidence>
<keyword evidence="3" id="KW-1185">Reference proteome</keyword>
<dbReference type="CDD" id="cd14688">
    <property type="entry name" value="bZIP_YAP"/>
    <property type="match status" value="1"/>
</dbReference>
<dbReference type="OrthoDB" id="4161589at2759"/>
<sequence>MSPTRHNASTTSNERKRLRDRRAQQNLREKWENRMRDLEQRVAYCESHHDHGTVTRLLRENELLLARQEQFWWLLGGWDGGKSMATGLPYTALFNTHNMVFPETSNIPQFWSSAAIDMTVPGTPTSFSWFNNYDAAATCPPLPSPLALLYGTRRNFLVDQIHRILRMLQVQDRERVAIGWLMYVFFKWMFNPNPSTFSQLPTYIRPVAMQIERGQHKGLPFLLWPKVKANLVENWSKYNFGELMQYLTTCTKVRWPWFNDYLERDSDDNILLKREFYETFIHPDGWGLTSEFIERYPELLEGMDVEAVRWDLRSP</sequence>
<proteinExistence type="predicted"/>
<evidence type="ECO:0000256" key="1">
    <source>
        <dbReference type="SAM" id="MobiDB-lite"/>
    </source>
</evidence>
<dbReference type="Pfam" id="PF11905">
    <property type="entry name" value="DUF3425"/>
    <property type="match status" value="1"/>
</dbReference>
<dbReference type="InterPro" id="IPR046347">
    <property type="entry name" value="bZIP_sf"/>
</dbReference>
<evidence type="ECO:0000313" key="3">
    <source>
        <dbReference type="Proteomes" id="UP000326565"/>
    </source>
</evidence>
<protein>
    <recommendedName>
        <fullName evidence="4">BZIP domain-containing protein</fullName>
    </recommendedName>
</protein>
<feature type="region of interest" description="Disordered" evidence="1">
    <location>
        <begin position="1"/>
        <end position="22"/>
    </location>
</feature>
<dbReference type="SUPFAM" id="SSF57959">
    <property type="entry name" value="Leucine zipper domain"/>
    <property type="match status" value="1"/>
</dbReference>
<dbReference type="Proteomes" id="UP000326565">
    <property type="component" value="Unassembled WGS sequence"/>
</dbReference>
<feature type="compositionally biased region" description="Polar residues" evidence="1">
    <location>
        <begin position="1"/>
        <end position="12"/>
    </location>
</feature>
<gene>
    <name evidence="2" type="ORF">BDV29DRAFT_197314</name>
</gene>
<name>A0A5N5WWP6_9EURO</name>
<dbReference type="PANTHER" id="PTHR37012:SF6">
    <property type="entry name" value="BZIP TRANSCRIPTION FACTOR"/>
    <property type="match status" value="1"/>
</dbReference>
<dbReference type="AlphaFoldDB" id="A0A5N5WWP6"/>
<organism evidence="2 3">
    <name type="scientific">Aspergillus leporis</name>
    <dbReference type="NCBI Taxonomy" id="41062"/>
    <lineage>
        <taxon>Eukaryota</taxon>
        <taxon>Fungi</taxon>
        <taxon>Dikarya</taxon>
        <taxon>Ascomycota</taxon>
        <taxon>Pezizomycotina</taxon>
        <taxon>Eurotiomycetes</taxon>
        <taxon>Eurotiomycetidae</taxon>
        <taxon>Eurotiales</taxon>
        <taxon>Aspergillaceae</taxon>
        <taxon>Aspergillus</taxon>
        <taxon>Aspergillus subgen. Circumdati</taxon>
    </lineage>
</organism>